<keyword evidence="2 6" id="KW-0812">Transmembrane</keyword>
<comment type="caution">
    <text evidence="8">The sequence shown here is derived from an EMBL/GenBank/DDBJ whole genome shotgun (WGS) entry which is preliminary data.</text>
</comment>
<dbReference type="InterPro" id="IPR011701">
    <property type="entry name" value="MFS"/>
</dbReference>
<name>A0AAV9NZR4_9PEZI</name>
<dbReference type="GeneID" id="89931448"/>
<organism evidence="8 9">
    <name type="scientific">Saxophila tyrrhenica</name>
    <dbReference type="NCBI Taxonomy" id="1690608"/>
    <lineage>
        <taxon>Eukaryota</taxon>
        <taxon>Fungi</taxon>
        <taxon>Dikarya</taxon>
        <taxon>Ascomycota</taxon>
        <taxon>Pezizomycotina</taxon>
        <taxon>Dothideomycetes</taxon>
        <taxon>Dothideomycetidae</taxon>
        <taxon>Mycosphaerellales</taxon>
        <taxon>Extremaceae</taxon>
        <taxon>Saxophila</taxon>
    </lineage>
</organism>
<sequence length="402" mass="43550">MATMTETAETNDIHLSTLSNRTEQDRLEQQPEISNEASAIAPLELSFTVSLKVFSAAFCFFNAGVNDGSLGVLVPYILRGYNITTAWLAIPYGIAFFGWLLAAIFGGFVRSTLGTGGYIATGAALQLLAQLLRFWKPPFGLFAATWFFVALGQAFQDTQANTFVAIIKNAHRWLGVIHGCYAVGSLVGPLIAAAIASNIEGQWATFYYVPTGIGAFNLGLTVWAFRDEIIFFKRFYGSSTSQHERPRRSIAAKRELAATLKLKSVWLISLFFFLNLGAGIAAGGWVVEYLHAVRGGSLSQVGYISSAFYGGIALGRFVLAEPTFRFGEKRMLLLYAVLTVALQIVFWRVPNIATDAVMIALIGFLQGPCFVTGVSVASKLLPQELQSSSLGESSTIPATLNS</sequence>
<evidence type="ECO:0000256" key="6">
    <source>
        <dbReference type="SAM" id="Phobius"/>
    </source>
</evidence>
<evidence type="ECO:0000256" key="5">
    <source>
        <dbReference type="SAM" id="MobiDB-lite"/>
    </source>
</evidence>
<evidence type="ECO:0000313" key="9">
    <source>
        <dbReference type="Proteomes" id="UP001337655"/>
    </source>
</evidence>
<protein>
    <recommendedName>
        <fullName evidence="7">Major facilitator superfamily (MFS) profile domain-containing protein</fullName>
    </recommendedName>
</protein>
<dbReference type="GO" id="GO:0016020">
    <property type="term" value="C:membrane"/>
    <property type="evidence" value="ECO:0007669"/>
    <property type="project" value="UniProtKB-SubCell"/>
</dbReference>
<feature type="transmembrane region" description="Helical" evidence="6">
    <location>
        <begin position="176"/>
        <end position="199"/>
    </location>
</feature>
<dbReference type="GO" id="GO:0022857">
    <property type="term" value="F:transmembrane transporter activity"/>
    <property type="evidence" value="ECO:0007669"/>
    <property type="project" value="InterPro"/>
</dbReference>
<keyword evidence="3 6" id="KW-1133">Transmembrane helix</keyword>
<reference evidence="8 9" key="1">
    <citation type="submission" date="2023-08" db="EMBL/GenBank/DDBJ databases">
        <title>Black Yeasts Isolated from many extreme environments.</title>
        <authorList>
            <person name="Coleine C."/>
            <person name="Stajich J.E."/>
            <person name="Selbmann L."/>
        </authorList>
    </citation>
    <scope>NUCLEOTIDE SEQUENCE [LARGE SCALE GENOMIC DNA]</scope>
    <source>
        <strain evidence="8 9">CCFEE 5935</strain>
    </source>
</reference>
<evidence type="ECO:0000259" key="7">
    <source>
        <dbReference type="PROSITE" id="PS50850"/>
    </source>
</evidence>
<feature type="transmembrane region" description="Helical" evidence="6">
    <location>
        <begin position="90"/>
        <end position="109"/>
    </location>
</feature>
<comment type="subcellular location">
    <subcellularLocation>
        <location evidence="1">Membrane</location>
        <topology evidence="1">Multi-pass membrane protein</topology>
    </subcellularLocation>
</comment>
<proteinExistence type="predicted"/>
<evidence type="ECO:0000256" key="3">
    <source>
        <dbReference type="ARBA" id="ARBA00022989"/>
    </source>
</evidence>
<evidence type="ECO:0000256" key="4">
    <source>
        <dbReference type="ARBA" id="ARBA00023136"/>
    </source>
</evidence>
<evidence type="ECO:0000256" key="1">
    <source>
        <dbReference type="ARBA" id="ARBA00004141"/>
    </source>
</evidence>
<dbReference type="AlphaFoldDB" id="A0AAV9NZR4"/>
<dbReference type="Pfam" id="PF07690">
    <property type="entry name" value="MFS_1"/>
    <property type="match status" value="1"/>
</dbReference>
<feature type="transmembrane region" description="Helical" evidence="6">
    <location>
        <begin position="298"/>
        <end position="319"/>
    </location>
</feature>
<feature type="compositionally biased region" description="Polar residues" evidence="5">
    <location>
        <begin position="1"/>
        <end position="21"/>
    </location>
</feature>
<feature type="region of interest" description="Disordered" evidence="5">
    <location>
        <begin position="1"/>
        <end position="31"/>
    </location>
</feature>
<dbReference type="RefSeq" id="XP_064654356.1">
    <property type="nucleotide sequence ID" value="XM_064807342.1"/>
</dbReference>
<feature type="transmembrane region" description="Helical" evidence="6">
    <location>
        <begin position="138"/>
        <end position="155"/>
    </location>
</feature>
<dbReference type="Proteomes" id="UP001337655">
    <property type="component" value="Unassembled WGS sequence"/>
</dbReference>
<dbReference type="PANTHER" id="PTHR23514:SF16">
    <property type="entry name" value="TRANSPORTER, PUTATIVE (AFU_ORTHOLOGUE AFUA_2G17270)-RELATED"/>
    <property type="match status" value="1"/>
</dbReference>
<feature type="transmembrane region" description="Helical" evidence="6">
    <location>
        <begin position="205"/>
        <end position="225"/>
    </location>
</feature>
<dbReference type="InterPro" id="IPR036259">
    <property type="entry name" value="MFS_trans_sf"/>
</dbReference>
<keyword evidence="9" id="KW-1185">Reference proteome</keyword>
<accession>A0AAV9NZR4</accession>
<dbReference type="Gene3D" id="1.20.1250.20">
    <property type="entry name" value="MFS general substrate transporter like domains"/>
    <property type="match status" value="1"/>
</dbReference>
<feature type="transmembrane region" description="Helical" evidence="6">
    <location>
        <begin position="356"/>
        <end position="377"/>
    </location>
</feature>
<dbReference type="EMBL" id="JAVRRT010000021">
    <property type="protein sequence ID" value="KAK5164028.1"/>
    <property type="molecule type" value="Genomic_DNA"/>
</dbReference>
<feature type="domain" description="Major facilitator superfamily (MFS) profile" evidence="7">
    <location>
        <begin position="52"/>
        <end position="402"/>
    </location>
</feature>
<dbReference type="PANTHER" id="PTHR23514">
    <property type="entry name" value="BYPASS OF STOP CODON PROTEIN 6"/>
    <property type="match status" value="1"/>
</dbReference>
<feature type="transmembrane region" description="Helical" evidence="6">
    <location>
        <begin position="331"/>
        <end position="350"/>
    </location>
</feature>
<dbReference type="SUPFAM" id="SSF103473">
    <property type="entry name" value="MFS general substrate transporter"/>
    <property type="match status" value="1"/>
</dbReference>
<feature type="transmembrane region" description="Helical" evidence="6">
    <location>
        <begin position="264"/>
        <end position="286"/>
    </location>
</feature>
<keyword evidence="4 6" id="KW-0472">Membrane</keyword>
<gene>
    <name evidence="8" type="ORF">LTR77_010119</name>
</gene>
<dbReference type="InterPro" id="IPR051788">
    <property type="entry name" value="MFS_Transporter"/>
</dbReference>
<dbReference type="InterPro" id="IPR020846">
    <property type="entry name" value="MFS_dom"/>
</dbReference>
<dbReference type="PROSITE" id="PS50850">
    <property type="entry name" value="MFS"/>
    <property type="match status" value="1"/>
</dbReference>
<evidence type="ECO:0000313" key="8">
    <source>
        <dbReference type="EMBL" id="KAK5164028.1"/>
    </source>
</evidence>
<evidence type="ECO:0000256" key="2">
    <source>
        <dbReference type="ARBA" id="ARBA00022692"/>
    </source>
</evidence>